<organism evidence="7 8">
    <name type="scientific">Bradyrhizobium frederickii</name>
    <dbReference type="NCBI Taxonomy" id="2560054"/>
    <lineage>
        <taxon>Bacteria</taxon>
        <taxon>Pseudomonadati</taxon>
        <taxon>Pseudomonadota</taxon>
        <taxon>Alphaproteobacteria</taxon>
        <taxon>Hyphomicrobiales</taxon>
        <taxon>Nitrobacteraceae</taxon>
        <taxon>Bradyrhizobium</taxon>
    </lineage>
</organism>
<protein>
    <submittedName>
        <fullName evidence="7">Iron export ABC transporter permease subunit FetB</fullName>
    </submittedName>
</protein>
<dbReference type="Pfam" id="PF03649">
    <property type="entry name" value="UPF0014"/>
    <property type="match status" value="1"/>
</dbReference>
<evidence type="ECO:0000256" key="3">
    <source>
        <dbReference type="ARBA" id="ARBA00022692"/>
    </source>
</evidence>
<proteinExistence type="inferred from homology"/>
<dbReference type="AlphaFoldDB" id="A0A4Y9P2J9"/>
<feature type="transmembrane region" description="Helical" evidence="6">
    <location>
        <begin position="37"/>
        <end position="58"/>
    </location>
</feature>
<gene>
    <name evidence="7" type="primary">fetB</name>
    <name evidence="7" type="ORF">E4K64_17240</name>
</gene>
<dbReference type="PANTHER" id="PTHR30028:SF0">
    <property type="entry name" value="PROTEIN ALUMINUM SENSITIVE 3"/>
    <property type="match status" value="1"/>
</dbReference>
<comment type="subcellular location">
    <subcellularLocation>
        <location evidence="1">Membrane</location>
        <topology evidence="1">Multi-pass membrane protein</topology>
    </subcellularLocation>
</comment>
<accession>A0A4Y9P2J9</accession>
<keyword evidence="4 6" id="KW-1133">Transmembrane helix</keyword>
<keyword evidence="5 6" id="KW-0472">Membrane</keyword>
<comment type="caution">
    <text evidence="7">The sequence shown here is derived from an EMBL/GenBank/DDBJ whole genome shotgun (WGS) entry which is preliminary data.</text>
</comment>
<dbReference type="EMBL" id="SPQS01000009">
    <property type="protein sequence ID" value="TFV74590.1"/>
    <property type="molecule type" value="Genomic_DNA"/>
</dbReference>
<evidence type="ECO:0000256" key="6">
    <source>
        <dbReference type="SAM" id="Phobius"/>
    </source>
</evidence>
<evidence type="ECO:0000256" key="2">
    <source>
        <dbReference type="ARBA" id="ARBA00005268"/>
    </source>
</evidence>
<feature type="transmembrane region" description="Helical" evidence="6">
    <location>
        <begin position="12"/>
        <end position="30"/>
    </location>
</feature>
<feature type="transmembrane region" description="Helical" evidence="6">
    <location>
        <begin position="95"/>
        <end position="116"/>
    </location>
</feature>
<sequence length="268" mass="28986">MTYIQLSYGDLILPALLVVMDGVLSLILRLKLEKQLAIATVRMVVQLVLVGYVLSFLFAAVSPIWTALAAFIMVLFASREIVARQKRRLTGVWKYGLGATCTLLAAGTVTMFALLTELRPDPWYHPRYALPLLGMMLGNTMTGISLGLDVLTNSLVRERAAVEACLALGGTRHEALLPIIRDALRSGFMPIMNSMAAIGLVSLPGMMTGQILAGVEPVDAVKYQLLIMFLIAGGTGFGTLAAVLGGARLLTDHRHRLRLDRIVGEPSI</sequence>
<reference evidence="7 8" key="1">
    <citation type="submission" date="2019-03" db="EMBL/GenBank/DDBJ databases">
        <title>Bradyrhizobium strains diversity.</title>
        <authorList>
            <person name="Urquiaga M.C.O."/>
            <person name="Hungria M."/>
            <person name="Delamuta J.R.M."/>
            <person name="Klepa M.S."/>
        </authorList>
    </citation>
    <scope>NUCLEOTIDE SEQUENCE [LARGE SCALE GENOMIC DNA]</scope>
    <source>
        <strain evidence="7 8">CNPSo 3426</strain>
    </source>
</reference>
<dbReference type="Proteomes" id="UP000297700">
    <property type="component" value="Unassembled WGS sequence"/>
</dbReference>
<dbReference type="PANTHER" id="PTHR30028">
    <property type="entry name" value="UPF0014 INNER MEMBRANE PROTEIN YBBM-RELATED"/>
    <property type="match status" value="1"/>
</dbReference>
<dbReference type="InterPro" id="IPR005226">
    <property type="entry name" value="UPF0014_fam"/>
</dbReference>
<name>A0A4Y9P2J9_9BRAD</name>
<evidence type="ECO:0000256" key="5">
    <source>
        <dbReference type="ARBA" id="ARBA00023136"/>
    </source>
</evidence>
<feature type="transmembrane region" description="Helical" evidence="6">
    <location>
        <begin position="128"/>
        <end position="151"/>
    </location>
</feature>
<evidence type="ECO:0000256" key="4">
    <source>
        <dbReference type="ARBA" id="ARBA00022989"/>
    </source>
</evidence>
<evidence type="ECO:0000313" key="8">
    <source>
        <dbReference type="Proteomes" id="UP000297700"/>
    </source>
</evidence>
<evidence type="ECO:0000256" key="1">
    <source>
        <dbReference type="ARBA" id="ARBA00004141"/>
    </source>
</evidence>
<comment type="similarity">
    <text evidence="2">Belongs to the UPF0014 family.</text>
</comment>
<feature type="transmembrane region" description="Helical" evidence="6">
    <location>
        <begin position="191"/>
        <end position="213"/>
    </location>
</feature>
<evidence type="ECO:0000313" key="7">
    <source>
        <dbReference type="EMBL" id="TFV74590.1"/>
    </source>
</evidence>
<dbReference type="RefSeq" id="WP_135164577.1">
    <property type="nucleotide sequence ID" value="NZ_SPQS01000009.1"/>
</dbReference>
<keyword evidence="3 6" id="KW-0812">Transmembrane</keyword>
<dbReference type="GO" id="GO:0005886">
    <property type="term" value="C:plasma membrane"/>
    <property type="evidence" value="ECO:0007669"/>
    <property type="project" value="TreeGrafter"/>
</dbReference>
<feature type="transmembrane region" description="Helical" evidence="6">
    <location>
        <begin position="225"/>
        <end position="251"/>
    </location>
</feature>